<protein>
    <submittedName>
        <fullName evidence="2">Putative beta-barrel porin-2, OmpL-like. bbp2</fullName>
    </submittedName>
</protein>
<dbReference type="OrthoDB" id="103154at2"/>
<evidence type="ECO:0000313" key="3">
    <source>
        <dbReference type="Proteomes" id="UP000198757"/>
    </source>
</evidence>
<dbReference type="EMBL" id="FMZO01000001">
    <property type="protein sequence ID" value="SDC14695.1"/>
    <property type="molecule type" value="Genomic_DNA"/>
</dbReference>
<name>A0A1G6J8L6_NIADE</name>
<dbReference type="AlphaFoldDB" id="A0A1G6J8L6"/>
<feature type="chain" id="PRO_5011775129" evidence="1">
    <location>
        <begin position="28"/>
        <end position="366"/>
    </location>
</feature>
<organism evidence="2 3">
    <name type="scientific">Niabella drilacis (strain DSM 25811 / CCM 8410 / CCUG 62505 / LMG 26954 / E90)</name>
    <dbReference type="NCBI Taxonomy" id="1285928"/>
    <lineage>
        <taxon>Bacteria</taxon>
        <taxon>Pseudomonadati</taxon>
        <taxon>Bacteroidota</taxon>
        <taxon>Chitinophagia</taxon>
        <taxon>Chitinophagales</taxon>
        <taxon>Chitinophagaceae</taxon>
        <taxon>Niabella</taxon>
    </lineage>
</organism>
<dbReference type="Proteomes" id="UP000198757">
    <property type="component" value="Unassembled WGS sequence"/>
</dbReference>
<dbReference type="STRING" id="1285928.SAMN04487894_101446"/>
<evidence type="ECO:0000313" key="2">
    <source>
        <dbReference type="EMBL" id="SDC14695.1"/>
    </source>
</evidence>
<gene>
    <name evidence="2" type="ORF">SAMN04487894_101446</name>
</gene>
<accession>A0A1G6J8L6</accession>
<sequence length="366" mass="41018">MNSRTIRNSIIWLALTAPFTALQKATAQTDTTEKSLTVSGYGETFYSYDFGKPGHHIRQPFLYSYNRHHTIAINLAMVKASYAAERVRGNIALMAGTYSNDNMAAEKDGLKNIYEANAGVKLSKKSNLWVDAGILPSHIGWESAIGKDCPTLTRSIAAENSPYFETGVRLSYTSGNGKWYLSGLVLNGWQRIERAHGNNTLAFGHQLTFKPSDNITLNSSSFIGNDKPDSTRQMRYFHNLYGQLLLSPHFSLTLGFDIGVEQRKAEHHGYNTWYTPVVIASWFNDRWNTGLRGEYFNDPAGVIIATNTAQGFKTWGYSLNIDRRISRQFVWRIEGRGFNSSDPVFLRGNLSSNNNFAITSALAFSF</sequence>
<keyword evidence="1" id="KW-0732">Signal</keyword>
<dbReference type="Pfam" id="PF07642">
    <property type="entry name" value="BBP2"/>
    <property type="match status" value="1"/>
</dbReference>
<dbReference type="RefSeq" id="WP_090388384.1">
    <property type="nucleotide sequence ID" value="NZ_FMZO01000001.1"/>
</dbReference>
<keyword evidence="3" id="KW-1185">Reference proteome</keyword>
<dbReference type="InterPro" id="IPR011486">
    <property type="entry name" value="BBP2"/>
</dbReference>
<evidence type="ECO:0000256" key="1">
    <source>
        <dbReference type="SAM" id="SignalP"/>
    </source>
</evidence>
<feature type="signal peptide" evidence="1">
    <location>
        <begin position="1"/>
        <end position="27"/>
    </location>
</feature>
<proteinExistence type="predicted"/>
<reference evidence="3" key="1">
    <citation type="submission" date="2016-10" db="EMBL/GenBank/DDBJ databases">
        <authorList>
            <person name="Varghese N."/>
            <person name="Submissions S."/>
        </authorList>
    </citation>
    <scope>NUCLEOTIDE SEQUENCE [LARGE SCALE GENOMIC DNA]</scope>
    <source>
        <strain evidence="3">DSM 25811 / CCM 8410 / LMG 26954 / E90</strain>
    </source>
</reference>